<gene>
    <name evidence="2" type="ORF">FA045_17160</name>
</gene>
<dbReference type="Proteomes" id="UP000310477">
    <property type="component" value="Unassembled WGS sequence"/>
</dbReference>
<dbReference type="InterPro" id="IPR008949">
    <property type="entry name" value="Isoprenoid_synthase_dom_sf"/>
</dbReference>
<evidence type="ECO:0000313" key="2">
    <source>
        <dbReference type="EMBL" id="TKB97116.1"/>
    </source>
</evidence>
<dbReference type="RefSeq" id="WP_136878315.1">
    <property type="nucleotide sequence ID" value="NZ_SWBO01000014.1"/>
</dbReference>
<keyword evidence="1" id="KW-0808">Transferase</keyword>
<dbReference type="AlphaFoldDB" id="A0A4U1BZI9"/>
<dbReference type="PROSITE" id="PS01045">
    <property type="entry name" value="SQUALEN_PHYTOEN_SYN_2"/>
    <property type="match status" value="1"/>
</dbReference>
<evidence type="ECO:0000256" key="1">
    <source>
        <dbReference type="ARBA" id="ARBA00022679"/>
    </source>
</evidence>
<protein>
    <submittedName>
        <fullName evidence="2">Phytoene/squalene synthase family protein</fullName>
    </submittedName>
</protein>
<dbReference type="OrthoDB" id="9787280at2"/>
<reference evidence="2 3" key="1">
    <citation type="submission" date="2019-04" db="EMBL/GenBank/DDBJ databases">
        <title>Pedobacter sp. AR-2-6 sp. nov., isolated from Arctic soil.</title>
        <authorList>
            <person name="Dahal R.H."/>
            <person name="Kim D.-U."/>
        </authorList>
    </citation>
    <scope>NUCLEOTIDE SEQUENCE [LARGE SCALE GENOMIC DNA]</scope>
    <source>
        <strain evidence="2 3">AR-2-6</strain>
    </source>
</reference>
<organism evidence="2 3">
    <name type="scientific">Pedobacter cryotolerans</name>
    <dbReference type="NCBI Taxonomy" id="2571270"/>
    <lineage>
        <taxon>Bacteria</taxon>
        <taxon>Pseudomonadati</taxon>
        <taxon>Bacteroidota</taxon>
        <taxon>Sphingobacteriia</taxon>
        <taxon>Sphingobacteriales</taxon>
        <taxon>Sphingobacteriaceae</taxon>
        <taxon>Pedobacter</taxon>
    </lineage>
</organism>
<dbReference type="SUPFAM" id="SSF48576">
    <property type="entry name" value="Terpenoid synthases"/>
    <property type="match status" value="1"/>
</dbReference>
<dbReference type="SFLD" id="SFLDG01018">
    <property type="entry name" value="Squalene/Phytoene_Synthase_Lik"/>
    <property type="match status" value="1"/>
</dbReference>
<dbReference type="GO" id="GO:0051996">
    <property type="term" value="F:squalene synthase [NAD(P)H] activity"/>
    <property type="evidence" value="ECO:0007669"/>
    <property type="project" value="InterPro"/>
</dbReference>
<sequence>MKETFDTLSASCSKLTTLRYSTSFSLGIYFLHKPLRQPIYAIYGFVRLADEIVDSFHDYDKTYLLQKFKDDCNEAIEQGISLNPILNSFQQVVNQYQIDHELIALFLKSMEMDLNEQTYCNDKYDEYILGSAQVVGLMCLKVFTNGDEAEYQRLKPSAMRLGSAFQKVNFLRDLKADFQQLNRSYFPNIDLTNFSHAAKKEIEADIENEFKLALEGIKQLPKSSKKGVYLAYIYYLELFKKIKKAPPEKVMNNRIRISNGHKFGLMFDSLLRHKMNVL</sequence>
<dbReference type="GO" id="GO:0016117">
    <property type="term" value="P:carotenoid biosynthetic process"/>
    <property type="evidence" value="ECO:0007669"/>
    <property type="project" value="UniProtKB-ARBA"/>
</dbReference>
<evidence type="ECO:0000313" key="3">
    <source>
        <dbReference type="Proteomes" id="UP000310477"/>
    </source>
</evidence>
<dbReference type="InterPro" id="IPR044843">
    <property type="entry name" value="Trans_IPPS_bact-type"/>
</dbReference>
<dbReference type="GO" id="GO:0004311">
    <property type="term" value="F:geranylgeranyl diphosphate synthase activity"/>
    <property type="evidence" value="ECO:0007669"/>
    <property type="project" value="InterPro"/>
</dbReference>
<name>A0A4U1BZI9_9SPHI</name>
<dbReference type="Gene3D" id="1.10.600.10">
    <property type="entry name" value="Farnesyl Diphosphate Synthase"/>
    <property type="match status" value="1"/>
</dbReference>
<dbReference type="SFLD" id="SFLDG01212">
    <property type="entry name" value="Phytoene_synthase_like"/>
    <property type="match status" value="1"/>
</dbReference>
<dbReference type="SFLD" id="SFLDS00005">
    <property type="entry name" value="Isoprenoid_Synthase_Type_I"/>
    <property type="match status" value="1"/>
</dbReference>
<dbReference type="PANTHER" id="PTHR31480">
    <property type="entry name" value="BIFUNCTIONAL LYCOPENE CYCLASE/PHYTOENE SYNTHASE"/>
    <property type="match status" value="1"/>
</dbReference>
<comment type="caution">
    <text evidence="2">The sequence shown here is derived from an EMBL/GenBank/DDBJ whole genome shotgun (WGS) entry which is preliminary data.</text>
</comment>
<keyword evidence="3" id="KW-1185">Reference proteome</keyword>
<dbReference type="Pfam" id="PF00494">
    <property type="entry name" value="SQS_PSY"/>
    <property type="match status" value="1"/>
</dbReference>
<dbReference type="CDD" id="cd00683">
    <property type="entry name" value="Trans_IPPS_HH"/>
    <property type="match status" value="1"/>
</dbReference>
<dbReference type="InterPro" id="IPR033904">
    <property type="entry name" value="Trans_IPPS_HH"/>
</dbReference>
<accession>A0A4U1BZI9</accession>
<dbReference type="InterPro" id="IPR019845">
    <property type="entry name" value="Squalene/phytoene_synthase_CS"/>
</dbReference>
<dbReference type="InterPro" id="IPR002060">
    <property type="entry name" value="Squ/phyt_synthse"/>
</dbReference>
<dbReference type="EMBL" id="SWBO01000014">
    <property type="protein sequence ID" value="TKB97116.1"/>
    <property type="molecule type" value="Genomic_DNA"/>
</dbReference>
<proteinExistence type="predicted"/>